<accession>A0A1X0P083</accession>
<keyword evidence="2" id="KW-1185">Reference proteome</keyword>
<gene>
    <name evidence="1" type="ORF">TM35_000093110</name>
</gene>
<dbReference type="VEuPathDB" id="TriTrypDB:TM35_000093110"/>
<proteinExistence type="predicted"/>
<evidence type="ECO:0000313" key="2">
    <source>
        <dbReference type="Proteomes" id="UP000192257"/>
    </source>
</evidence>
<dbReference type="OrthoDB" id="243855at2759"/>
<protein>
    <recommendedName>
        <fullName evidence="3">F-box domain-containing protein</fullName>
    </recommendedName>
</protein>
<organism evidence="1 2">
    <name type="scientific">Trypanosoma theileri</name>
    <dbReference type="NCBI Taxonomy" id="67003"/>
    <lineage>
        <taxon>Eukaryota</taxon>
        <taxon>Discoba</taxon>
        <taxon>Euglenozoa</taxon>
        <taxon>Kinetoplastea</taxon>
        <taxon>Metakinetoplastina</taxon>
        <taxon>Trypanosomatida</taxon>
        <taxon>Trypanosomatidae</taxon>
        <taxon>Trypanosoma</taxon>
    </lineage>
</organism>
<comment type="caution">
    <text evidence="1">The sequence shown here is derived from an EMBL/GenBank/DDBJ whole genome shotgun (WGS) entry which is preliminary data.</text>
</comment>
<dbReference type="AlphaFoldDB" id="A0A1X0P083"/>
<dbReference type="GeneID" id="39984330"/>
<dbReference type="EMBL" id="NBCO01000009">
    <property type="protein sequence ID" value="ORC90261.1"/>
    <property type="molecule type" value="Genomic_DNA"/>
</dbReference>
<evidence type="ECO:0008006" key="3">
    <source>
        <dbReference type="Google" id="ProtNLM"/>
    </source>
</evidence>
<name>A0A1X0P083_9TRYP</name>
<reference evidence="1 2" key="1">
    <citation type="submission" date="2017-03" db="EMBL/GenBank/DDBJ databases">
        <title>An alternative strategy for trypanosome survival in the mammalian bloodstream revealed through genome and transcriptome analysis of the ubiquitous bovine parasite Trypanosoma (Megatrypanum) theileri.</title>
        <authorList>
            <person name="Kelly S."/>
            <person name="Ivens A."/>
            <person name="Mott A."/>
            <person name="O'Neill E."/>
            <person name="Emms D."/>
            <person name="Macleod O."/>
            <person name="Voorheis P."/>
            <person name="Matthews J."/>
            <person name="Matthews K."/>
            <person name="Carrington M."/>
        </authorList>
    </citation>
    <scope>NUCLEOTIDE SEQUENCE [LARGE SCALE GENOMIC DNA]</scope>
    <source>
        <strain evidence="1">Edinburgh</strain>
    </source>
</reference>
<dbReference type="RefSeq" id="XP_028884327.1">
    <property type="nucleotide sequence ID" value="XM_029024550.1"/>
</dbReference>
<dbReference type="InterPro" id="IPR036047">
    <property type="entry name" value="F-box-like_dom_sf"/>
</dbReference>
<dbReference type="Proteomes" id="UP000192257">
    <property type="component" value="Unassembled WGS sequence"/>
</dbReference>
<dbReference type="SUPFAM" id="SSF81383">
    <property type="entry name" value="F-box domain"/>
    <property type="match status" value="1"/>
</dbReference>
<evidence type="ECO:0000313" key="1">
    <source>
        <dbReference type="EMBL" id="ORC90261.1"/>
    </source>
</evidence>
<sequence>MLYTVQQEPEMQFLSTAPPPIDSPMQSTFQDLPYDVFLLLAEYLPVREILLLGTLNRFFHSFAMPDNLALWTHFAERVCLLHPPTLRKTLFNESLLRMYAAVNSLPITLFSSWGEKHLGTDYGDGSTLSLEMSRWTISQKCLLQWVTDSSEEVIEDLRMFSDIINREESRFALTGLLLALQAVKKRMWCTEVMDQESVRDLLRSTIVEDEHDQGWAVFRTIAGSGKTISKRFFVTLSLSVQSGDLTALNAERQMMKKRLKRAAVVAREYLQLREVLHVLLAVSEVSDHPNAKQRYDSVWSALCGTSAMLHAEKNLQENQSGDLGEVTAAIPMSTAGDELLEQIRDLNKVTVGGIVSYFFGYVSGKTQRKAFLSALFSMKHLAGAERYESVPFW</sequence>